<dbReference type="Pfam" id="PF24758">
    <property type="entry name" value="LRR_At5g56370"/>
    <property type="match status" value="1"/>
</dbReference>
<dbReference type="SUPFAM" id="SSF52058">
    <property type="entry name" value="L domain-like"/>
    <property type="match status" value="1"/>
</dbReference>
<evidence type="ECO:0000259" key="1">
    <source>
        <dbReference type="Pfam" id="PF24758"/>
    </source>
</evidence>
<sequence>MINGLVIVDKDNDVKRVGGGKLSVKGGNKTLIGLATFRVSVIFPRTASSSSGFLTATQVKMDDVEYVFAVGYLLHFGMGLTISLDEFTTLPGVLFTCSTLITLKLDIGFLLDVPKGVIFPNLNTLYLRSVVFFSDDSIESLISSCTNLEDMVIEKCHMWNISNFNISHHLLRRLTILCSEFVGFDFWLMIDAPNLAYFKYIDHVVARYSLENLQTVVKADIGIFNNSKVKWAHWETRLETLLSSSPELEQLDFDQEFLSSLPDKGNILAHRINGGKPSTG</sequence>
<dbReference type="OrthoDB" id="993367at2759"/>
<gene>
    <name evidence="2" type="ORF">J1N35_004252</name>
</gene>
<dbReference type="PANTHER" id="PTHR31900:SF27">
    <property type="entry name" value="FBD DOMAIN-CONTAINING PROTEIN"/>
    <property type="match status" value="1"/>
</dbReference>
<organism evidence="2 3">
    <name type="scientific">Gossypium stocksii</name>
    <dbReference type="NCBI Taxonomy" id="47602"/>
    <lineage>
        <taxon>Eukaryota</taxon>
        <taxon>Viridiplantae</taxon>
        <taxon>Streptophyta</taxon>
        <taxon>Embryophyta</taxon>
        <taxon>Tracheophyta</taxon>
        <taxon>Spermatophyta</taxon>
        <taxon>Magnoliopsida</taxon>
        <taxon>eudicotyledons</taxon>
        <taxon>Gunneridae</taxon>
        <taxon>Pentapetalae</taxon>
        <taxon>rosids</taxon>
        <taxon>malvids</taxon>
        <taxon>Malvales</taxon>
        <taxon>Malvaceae</taxon>
        <taxon>Malvoideae</taxon>
        <taxon>Gossypium</taxon>
    </lineage>
</organism>
<proteinExistence type="predicted"/>
<evidence type="ECO:0000313" key="2">
    <source>
        <dbReference type="EMBL" id="KAH1121092.1"/>
    </source>
</evidence>
<evidence type="ECO:0000313" key="3">
    <source>
        <dbReference type="Proteomes" id="UP000828251"/>
    </source>
</evidence>
<accession>A0A9D3WBM3</accession>
<dbReference type="Proteomes" id="UP000828251">
    <property type="component" value="Unassembled WGS sequence"/>
</dbReference>
<dbReference type="InterPro" id="IPR032675">
    <property type="entry name" value="LRR_dom_sf"/>
</dbReference>
<feature type="domain" description="F-box/LRR-repeat protein 15/At3g58940/PEG3-like LRR" evidence="1">
    <location>
        <begin position="88"/>
        <end position="201"/>
    </location>
</feature>
<dbReference type="EMBL" id="JAIQCV010000002">
    <property type="protein sequence ID" value="KAH1121092.1"/>
    <property type="molecule type" value="Genomic_DNA"/>
</dbReference>
<dbReference type="InterPro" id="IPR050232">
    <property type="entry name" value="FBL13/AtMIF1-like"/>
</dbReference>
<dbReference type="InterPro" id="IPR055411">
    <property type="entry name" value="LRR_FXL15/At3g58940/PEG3-like"/>
</dbReference>
<dbReference type="Gene3D" id="3.80.10.10">
    <property type="entry name" value="Ribonuclease Inhibitor"/>
    <property type="match status" value="1"/>
</dbReference>
<dbReference type="AlphaFoldDB" id="A0A9D3WBM3"/>
<reference evidence="2 3" key="1">
    <citation type="journal article" date="2021" name="Plant Biotechnol. J.">
        <title>Multi-omics assisted identification of the key and species-specific regulatory components of drought-tolerant mechanisms in Gossypium stocksii.</title>
        <authorList>
            <person name="Yu D."/>
            <person name="Ke L."/>
            <person name="Zhang D."/>
            <person name="Wu Y."/>
            <person name="Sun Y."/>
            <person name="Mei J."/>
            <person name="Sun J."/>
            <person name="Sun Y."/>
        </authorList>
    </citation>
    <scope>NUCLEOTIDE SEQUENCE [LARGE SCALE GENOMIC DNA]</scope>
    <source>
        <strain evidence="3">cv. E1</strain>
        <tissue evidence="2">Leaf</tissue>
    </source>
</reference>
<name>A0A9D3WBM3_9ROSI</name>
<protein>
    <recommendedName>
        <fullName evidence="1">F-box/LRR-repeat protein 15/At3g58940/PEG3-like LRR domain-containing protein</fullName>
    </recommendedName>
</protein>
<keyword evidence="3" id="KW-1185">Reference proteome</keyword>
<dbReference type="PANTHER" id="PTHR31900">
    <property type="entry name" value="F-BOX/RNI SUPERFAMILY PROTEIN-RELATED"/>
    <property type="match status" value="1"/>
</dbReference>
<comment type="caution">
    <text evidence="2">The sequence shown here is derived from an EMBL/GenBank/DDBJ whole genome shotgun (WGS) entry which is preliminary data.</text>
</comment>